<dbReference type="Gene3D" id="2.10.25.10">
    <property type="entry name" value="Laminin"/>
    <property type="match status" value="1"/>
</dbReference>
<keyword evidence="4" id="KW-1185">Reference proteome</keyword>
<evidence type="ECO:0000256" key="1">
    <source>
        <dbReference type="PROSITE-ProRule" id="PRU00076"/>
    </source>
</evidence>
<dbReference type="OrthoDB" id="4062651at2759"/>
<protein>
    <submittedName>
        <fullName evidence="3">Green fluorescent protein-like protein</fullName>
    </submittedName>
</protein>
<comment type="caution">
    <text evidence="1">Lacks conserved residue(s) required for the propagation of feature annotation.</text>
</comment>
<dbReference type="PROSITE" id="PS50026">
    <property type="entry name" value="EGF_3"/>
    <property type="match status" value="1"/>
</dbReference>
<evidence type="ECO:0000313" key="4">
    <source>
        <dbReference type="Proteomes" id="UP000245207"/>
    </source>
</evidence>
<gene>
    <name evidence="3" type="ORF">CTI12_AA190880</name>
</gene>
<dbReference type="AlphaFoldDB" id="A0A2U1P5J4"/>
<keyword evidence="1" id="KW-0245">EGF-like domain</keyword>
<feature type="domain" description="EGF-like" evidence="2">
    <location>
        <begin position="54"/>
        <end position="92"/>
    </location>
</feature>
<dbReference type="Proteomes" id="UP000245207">
    <property type="component" value="Unassembled WGS sequence"/>
</dbReference>
<dbReference type="STRING" id="35608.A0A2U1P5J4"/>
<accession>A0A2U1P5J4</accession>
<reference evidence="3 4" key="1">
    <citation type="journal article" date="2018" name="Mol. Plant">
        <title>The genome of Artemisia annua provides insight into the evolution of Asteraceae family and artemisinin biosynthesis.</title>
        <authorList>
            <person name="Shen Q."/>
            <person name="Zhang L."/>
            <person name="Liao Z."/>
            <person name="Wang S."/>
            <person name="Yan T."/>
            <person name="Shi P."/>
            <person name="Liu M."/>
            <person name="Fu X."/>
            <person name="Pan Q."/>
            <person name="Wang Y."/>
            <person name="Lv Z."/>
            <person name="Lu X."/>
            <person name="Zhang F."/>
            <person name="Jiang W."/>
            <person name="Ma Y."/>
            <person name="Chen M."/>
            <person name="Hao X."/>
            <person name="Li L."/>
            <person name="Tang Y."/>
            <person name="Lv G."/>
            <person name="Zhou Y."/>
            <person name="Sun X."/>
            <person name="Brodelius P.E."/>
            <person name="Rose J.K.C."/>
            <person name="Tang K."/>
        </authorList>
    </citation>
    <scope>NUCLEOTIDE SEQUENCE [LARGE SCALE GENOMIC DNA]</scope>
    <source>
        <strain evidence="4">cv. Huhao1</strain>
        <tissue evidence="3">Leaf</tissue>
    </source>
</reference>
<name>A0A2U1P5J4_ARTAN</name>
<dbReference type="InterPro" id="IPR000742">
    <property type="entry name" value="EGF"/>
</dbReference>
<sequence length="103" mass="11477">MDNLDREELMDMKWLEATGCKVLFSSVTVHLNKDHSESSPVSLEFQSLELGWWVSGECSCAQNAICRNVAFENRTVGYRCQCSEGYTGDGFTAGNGCRRAIVE</sequence>
<comment type="caution">
    <text evidence="3">The sequence shown here is derived from an EMBL/GenBank/DDBJ whole genome shotgun (WGS) entry which is preliminary data.</text>
</comment>
<organism evidence="3 4">
    <name type="scientific">Artemisia annua</name>
    <name type="common">Sweet wormwood</name>
    <dbReference type="NCBI Taxonomy" id="35608"/>
    <lineage>
        <taxon>Eukaryota</taxon>
        <taxon>Viridiplantae</taxon>
        <taxon>Streptophyta</taxon>
        <taxon>Embryophyta</taxon>
        <taxon>Tracheophyta</taxon>
        <taxon>Spermatophyta</taxon>
        <taxon>Magnoliopsida</taxon>
        <taxon>eudicotyledons</taxon>
        <taxon>Gunneridae</taxon>
        <taxon>Pentapetalae</taxon>
        <taxon>asterids</taxon>
        <taxon>campanulids</taxon>
        <taxon>Asterales</taxon>
        <taxon>Asteraceae</taxon>
        <taxon>Asteroideae</taxon>
        <taxon>Anthemideae</taxon>
        <taxon>Artemisiinae</taxon>
        <taxon>Artemisia</taxon>
    </lineage>
</organism>
<evidence type="ECO:0000259" key="2">
    <source>
        <dbReference type="PROSITE" id="PS50026"/>
    </source>
</evidence>
<dbReference type="EMBL" id="PKPP01001643">
    <property type="protein sequence ID" value="PWA81018.1"/>
    <property type="molecule type" value="Genomic_DNA"/>
</dbReference>
<evidence type="ECO:0000313" key="3">
    <source>
        <dbReference type="EMBL" id="PWA81018.1"/>
    </source>
</evidence>
<proteinExistence type="predicted"/>